<comment type="caution">
    <text evidence="1">The sequence shown here is derived from an EMBL/GenBank/DDBJ whole genome shotgun (WGS) entry which is preliminary data.</text>
</comment>
<gene>
    <name evidence="1" type="ORF">TOPH_06938</name>
</gene>
<dbReference type="OrthoDB" id="1887033at2759"/>
<reference evidence="1 2" key="1">
    <citation type="journal article" date="2015" name="BMC Genomics">
        <title>The genome of the truffle-parasite Tolypocladium ophioglossoides and the evolution of antifungal peptaibiotics.</title>
        <authorList>
            <person name="Quandt C.A."/>
            <person name="Bushley K.E."/>
            <person name="Spatafora J.W."/>
        </authorList>
    </citation>
    <scope>NUCLEOTIDE SEQUENCE [LARGE SCALE GENOMIC DNA]</scope>
    <source>
        <strain evidence="1 2">CBS 100239</strain>
    </source>
</reference>
<dbReference type="EMBL" id="LFRF01000026">
    <property type="protein sequence ID" value="KND88335.1"/>
    <property type="molecule type" value="Genomic_DNA"/>
</dbReference>
<dbReference type="Proteomes" id="UP000036947">
    <property type="component" value="Unassembled WGS sequence"/>
</dbReference>
<protein>
    <submittedName>
        <fullName evidence="1">Glucan endo-1,6-beta-glucosidase B</fullName>
    </submittedName>
</protein>
<name>A0A0L0N3C3_TOLOC</name>
<evidence type="ECO:0000313" key="1">
    <source>
        <dbReference type="EMBL" id="KND88335.1"/>
    </source>
</evidence>
<organism evidence="1 2">
    <name type="scientific">Tolypocladium ophioglossoides (strain CBS 100239)</name>
    <name type="common">Snaketongue truffleclub</name>
    <name type="synonym">Elaphocordyceps ophioglossoides</name>
    <dbReference type="NCBI Taxonomy" id="1163406"/>
    <lineage>
        <taxon>Eukaryota</taxon>
        <taxon>Fungi</taxon>
        <taxon>Dikarya</taxon>
        <taxon>Ascomycota</taxon>
        <taxon>Pezizomycotina</taxon>
        <taxon>Sordariomycetes</taxon>
        <taxon>Hypocreomycetidae</taxon>
        <taxon>Hypocreales</taxon>
        <taxon>Ophiocordycipitaceae</taxon>
        <taxon>Tolypocladium</taxon>
    </lineage>
</organism>
<sequence length="136" mass="14519">MICSQGGRQGRQIYISFVSPGLDGDLPSVHGPPSARGPSLPTSNTLAIHDNYERAAEFIKCMAEQIHTDDRYSTVGMLEATNEPVHAGDYHSEAADMSQTFYPCRGTASGTPRAGWASPTLTACGDRRGYGVIVGE</sequence>
<dbReference type="AlphaFoldDB" id="A0A0L0N3C3"/>
<keyword evidence="2" id="KW-1185">Reference proteome</keyword>
<accession>A0A0L0N3C3</accession>
<evidence type="ECO:0000313" key="2">
    <source>
        <dbReference type="Proteomes" id="UP000036947"/>
    </source>
</evidence>
<proteinExistence type="predicted"/>
<dbReference type="STRING" id="1163406.A0A0L0N3C3"/>